<dbReference type="GO" id="GO:0004842">
    <property type="term" value="F:ubiquitin-protein transferase activity"/>
    <property type="evidence" value="ECO:0007669"/>
    <property type="project" value="InterPro"/>
</dbReference>
<dbReference type="PROSITE" id="PS50119">
    <property type="entry name" value="ZF_BBOX"/>
    <property type="match status" value="1"/>
</dbReference>
<dbReference type="SMART" id="SM00336">
    <property type="entry name" value="BBOX"/>
    <property type="match status" value="1"/>
</dbReference>
<evidence type="ECO:0000256" key="5">
    <source>
        <dbReference type="SAM" id="Coils"/>
    </source>
</evidence>
<dbReference type="Gene3D" id="3.30.40.10">
    <property type="entry name" value="Zinc/RING finger domain, C3HC4 (zinc finger)"/>
    <property type="match status" value="1"/>
</dbReference>
<reference evidence="9 10" key="1">
    <citation type="journal article" date="2014" name="Nat. Genet.">
        <title>Whole-genome sequence of a flatfish provides insights into ZW sex chromosome evolution and adaptation to a benthic lifestyle.</title>
        <authorList>
            <person name="Chen S."/>
            <person name="Zhang G."/>
            <person name="Shao C."/>
            <person name="Huang Q."/>
            <person name="Liu G."/>
            <person name="Zhang P."/>
            <person name="Song W."/>
            <person name="An N."/>
            <person name="Chalopin D."/>
            <person name="Volff J.N."/>
            <person name="Hong Y."/>
            <person name="Li Q."/>
            <person name="Sha Z."/>
            <person name="Zhou H."/>
            <person name="Xie M."/>
            <person name="Yu Q."/>
            <person name="Liu Y."/>
            <person name="Xiang H."/>
            <person name="Wang N."/>
            <person name="Wu K."/>
            <person name="Yang C."/>
            <person name="Zhou Q."/>
            <person name="Liao X."/>
            <person name="Yang L."/>
            <person name="Hu Q."/>
            <person name="Zhang J."/>
            <person name="Meng L."/>
            <person name="Jin L."/>
            <person name="Tian Y."/>
            <person name="Lian J."/>
            <person name="Yang J."/>
            <person name="Miao G."/>
            <person name="Liu S."/>
            <person name="Liang Z."/>
            <person name="Yan F."/>
            <person name="Li Y."/>
            <person name="Sun B."/>
            <person name="Zhang H."/>
            <person name="Zhang J."/>
            <person name="Zhu Y."/>
            <person name="Du M."/>
            <person name="Zhao Y."/>
            <person name="Schartl M."/>
            <person name="Tang Q."/>
            <person name="Wang J."/>
        </authorList>
    </citation>
    <scope>NUCLEOTIDE SEQUENCE</scope>
</reference>
<dbReference type="CDD" id="cd19800">
    <property type="entry name" value="Bbox2_xNF7-like"/>
    <property type="match status" value="1"/>
</dbReference>
<dbReference type="InterPro" id="IPR000315">
    <property type="entry name" value="Znf_B-box"/>
</dbReference>
<feature type="domain" description="RING-type" evidence="7">
    <location>
        <begin position="12"/>
        <end position="50"/>
    </location>
</feature>
<dbReference type="GO" id="GO:0016567">
    <property type="term" value="P:protein ubiquitination"/>
    <property type="evidence" value="ECO:0007669"/>
    <property type="project" value="InterPro"/>
</dbReference>
<proteinExistence type="predicted"/>
<dbReference type="InterPro" id="IPR017907">
    <property type="entry name" value="Znf_RING_CS"/>
</dbReference>
<sequence>MAGRSYCEHLTCGICLSIFTDPVTLACGHSFCRLCITDERNSKNSCPQCRTPVVVKGALLPTSHILKSLADKAKDRQRMENETAGNAKGEVKELCPEHQEELTLFCVTDQQLACMMCRHGERHQKHRFQRIDKADVALREKLENLLQQVSNDVNATERRHTAQREEITKAIQKSEQLTNQIHRQFEEMHVFLREREAQILTELKHREEDAVQKMSMVLSGLEEILTQNAMLMGKLASTLEVREPDKFIKCWTENNSTSPNQIVFQPRANEFQVVNSWLSLGPYESHLQFFVWKEMLKVIQPRAELLSFRRSSPDITVSDDGRSLFCTPRTRPPQMGPRMGINPANGSAQTMPNPAQSTAAQLGQLIGFPYFGSSARFDQIINNPTFGQAISTPSVVPTAGFGQNRSGPVFNPRAFGQFMPNLPGSTAGFGQNRHNPPNAGFGQTMNNIPLGANRGFGQPLSASTFQALSVNEFYCGQHYWEIDVGHREYWELGIRDNFLKYNEQKYSICSSHTVTELMFEGKPRKIGVYLNCPSKKISFYDADNMTHIDTLSTQGMSFPLPAYFNVRFRTPDPNPMTVCWY</sequence>
<dbReference type="InterPro" id="IPR027370">
    <property type="entry name" value="Znf-RING_euk"/>
</dbReference>
<organism evidence="9 10">
    <name type="scientific">Cynoglossus semilaevis</name>
    <name type="common">Tongue sole</name>
    <dbReference type="NCBI Taxonomy" id="244447"/>
    <lineage>
        <taxon>Eukaryota</taxon>
        <taxon>Metazoa</taxon>
        <taxon>Chordata</taxon>
        <taxon>Craniata</taxon>
        <taxon>Vertebrata</taxon>
        <taxon>Euteleostomi</taxon>
        <taxon>Actinopterygii</taxon>
        <taxon>Neopterygii</taxon>
        <taxon>Teleostei</taxon>
        <taxon>Neoteleostei</taxon>
        <taxon>Acanthomorphata</taxon>
        <taxon>Carangaria</taxon>
        <taxon>Pleuronectiformes</taxon>
        <taxon>Pleuronectoidei</taxon>
        <taxon>Cynoglossidae</taxon>
        <taxon>Cynoglossinae</taxon>
        <taxon>Cynoglossus</taxon>
    </lineage>
</organism>
<name>A0A3P8UV48_CYNSE</name>
<dbReference type="SMART" id="SM00184">
    <property type="entry name" value="RING"/>
    <property type="match status" value="1"/>
</dbReference>
<dbReference type="AlphaFoldDB" id="A0A3P8UV48"/>
<evidence type="ECO:0000256" key="1">
    <source>
        <dbReference type="ARBA" id="ARBA00022723"/>
    </source>
</evidence>
<dbReference type="SMART" id="SM00504">
    <property type="entry name" value="Ubox"/>
    <property type="match status" value="1"/>
</dbReference>
<dbReference type="Proteomes" id="UP000265120">
    <property type="component" value="Chromosome 10"/>
</dbReference>
<feature type="coiled-coil region" evidence="5">
    <location>
        <begin position="139"/>
        <end position="166"/>
    </location>
</feature>
<dbReference type="Pfam" id="PF00643">
    <property type="entry name" value="zf-B_box"/>
    <property type="match status" value="1"/>
</dbReference>
<keyword evidence="5" id="KW-0175">Coiled coil</keyword>
<keyword evidence="3" id="KW-0862">Zinc</keyword>
<evidence type="ECO:0000259" key="7">
    <source>
        <dbReference type="PROSITE" id="PS50089"/>
    </source>
</evidence>
<reference evidence="9" key="2">
    <citation type="submission" date="2025-08" db="UniProtKB">
        <authorList>
            <consortium name="Ensembl"/>
        </authorList>
    </citation>
    <scope>IDENTIFICATION</scope>
</reference>
<feature type="region of interest" description="Disordered" evidence="6">
    <location>
        <begin position="319"/>
        <end position="338"/>
    </location>
</feature>
<evidence type="ECO:0000256" key="6">
    <source>
        <dbReference type="SAM" id="MobiDB-lite"/>
    </source>
</evidence>
<dbReference type="Ensembl" id="ENSCSET00000005755.1">
    <property type="protein sequence ID" value="ENSCSEP00000005694.1"/>
    <property type="gene ID" value="ENSCSEG00000003674.1"/>
</dbReference>
<evidence type="ECO:0000256" key="4">
    <source>
        <dbReference type="PROSITE-ProRule" id="PRU00024"/>
    </source>
</evidence>
<evidence type="ECO:0000256" key="3">
    <source>
        <dbReference type="ARBA" id="ARBA00022833"/>
    </source>
</evidence>
<evidence type="ECO:0000256" key="2">
    <source>
        <dbReference type="ARBA" id="ARBA00022771"/>
    </source>
</evidence>
<dbReference type="Gene3D" id="3.30.160.60">
    <property type="entry name" value="Classic Zinc Finger"/>
    <property type="match status" value="1"/>
</dbReference>
<accession>A0A3P8UV48</accession>
<keyword evidence="1" id="KW-0479">Metal-binding</keyword>
<dbReference type="GeneTree" id="ENSGT00940000164374"/>
<evidence type="ECO:0000313" key="10">
    <source>
        <dbReference type="Proteomes" id="UP000265120"/>
    </source>
</evidence>
<evidence type="ECO:0000259" key="8">
    <source>
        <dbReference type="PROSITE" id="PS50119"/>
    </source>
</evidence>
<keyword evidence="2 4" id="KW-0863">Zinc-finger</keyword>
<dbReference type="InterPro" id="IPR013083">
    <property type="entry name" value="Znf_RING/FYVE/PHD"/>
</dbReference>
<dbReference type="InterPro" id="IPR013320">
    <property type="entry name" value="ConA-like_dom_sf"/>
</dbReference>
<dbReference type="InterPro" id="IPR003613">
    <property type="entry name" value="Ubox_domain"/>
</dbReference>
<dbReference type="Gene3D" id="2.60.120.920">
    <property type="match status" value="1"/>
</dbReference>
<dbReference type="SUPFAM" id="SSF57850">
    <property type="entry name" value="RING/U-box"/>
    <property type="match status" value="1"/>
</dbReference>
<dbReference type="PROSITE" id="PS50089">
    <property type="entry name" value="ZF_RING_2"/>
    <property type="match status" value="1"/>
</dbReference>
<dbReference type="GO" id="GO:0008270">
    <property type="term" value="F:zinc ion binding"/>
    <property type="evidence" value="ECO:0007669"/>
    <property type="project" value="UniProtKB-KW"/>
</dbReference>
<dbReference type="Pfam" id="PF13445">
    <property type="entry name" value="zf-RING_UBOX"/>
    <property type="match status" value="1"/>
</dbReference>
<dbReference type="SUPFAM" id="SSF57845">
    <property type="entry name" value="B-box zinc-binding domain"/>
    <property type="match status" value="1"/>
</dbReference>
<protein>
    <submittedName>
        <fullName evidence="9">Uncharacterized protein</fullName>
    </submittedName>
</protein>
<feature type="domain" description="B box-type" evidence="8">
    <location>
        <begin position="90"/>
        <end position="131"/>
    </location>
</feature>
<keyword evidence="10" id="KW-1185">Reference proteome</keyword>
<dbReference type="InterPro" id="IPR001841">
    <property type="entry name" value="Znf_RING"/>
</dbReference>
<dbReference type="OMA" id="FNIRCRT"/>
<dbReference type="InterPro" id="IPR050143">
    <property type="entry name" value="TRIM/RBCC"/>
</dbReference>
<dbReference type="InterPro" id="IPR043136">
    <property type="entry name" value="B30.2/SPRY_sf"/>
</dbReference>
<dbReference type="PROSITE" id="PS00518">
    <property type="entry name" value="ZF_RING_1"/>
    <property type="match status" value="1"/>
</dbReference>
<dbReference type="PANTHER" id="PTHR24103">
    <property type="entry name" value="E3 UBIQUITIN-PROTEIN LIGASE TRIM"/>
    <property type="match status" value="1"/>
</dbReference>
<reference evidence="9" key="3">
    <citation type="submission" date="2025-09" db="UniProtKB">
        <authorList>
            <consortium name="Ensembl"/>
        </authorList>
    </citation>
    <scope>IDENTIFICATION</scope>
</reference>
<evidence type="ECO:0000313" key="9">
    <source>
        <dbReference type="Ensembl" id="ENSCSEP00000005694.1"/>
    </source>
</evidence>
<dbReference type="SUPFAM" id="SSF49899">
    <property type="entry name" value="Concanavalin A-like lectins/glucanases"/>
    <property type="match status" value="1"/>
</dbReference>